<organism evidence="5 6">
    <name type="scientific">Pseudolycoriella hygida</name>
    <dbReference type="NCBI Taxonomy" id="35572"/>
    <lineage>
        <taxon>Eukaryota</taxon>
        <taxon>Metazoa</taxon>
        <taxon>Ecdysozoa</taxon>
        <taxon>Arthropoda</taxon>
        <taxon>Hexapoda</taxon>
        <taxon>Insecta</taxon>
        <taxon>Pterygota</taxon>
        <taxon>Neoptera</taxon>
        <taxon>Endopterygota</taxon>
        <taxon>Diptera</taxon>
        <taxon>Nematocera</taxon>
        <taxon>Sciaroidea</taxon>
        <taxon>Sciaridae</taxon>
        <taxon>Pseudolycoriella</taxon>
    </lineage>
</organism>
<gene>
    <name evidence="5" type="primary">lolal_2</name>
    <name evidence="5" type="ORF">Bhyg_11470</name>
</gene>
<dbReference type="Gene3D" id="3.30.710.10">
    <property type="entry name" value="Potassium Channel Kv1.1, Chain A"/>
    <property type="match status" value="1"/>
</dbReference>
<dbReference type="PANTHER" id="PTHR23110:SF84">
    <property type="entry name" value="AGAP003685-PA"/>
    <property type="match status" value="1"/>
</dbReference>
<dbReference type="InterPro" id="IPR000210">
    <property type="entry name" value="BTB/POZ_dom"/>
</dbReference>
<feature type="domain" description="BTB" evidence="4">
    <location>
        <begin position="216"/>
        <end position="281"/>
    </location>
</feature>
<dbReference type="OrthoDB" id="10261408at2759"/>
<dbReference type="SMART" id="SM00225">
    <property type="entry name" value="BTB"/>
    <property type="match status" value="1"/>
</dbReference>
<proteinExistence type="predicted"/>
<protein>
    <submittedName>
        <fullName evidence="5">Longitudinals lacking protein-like</fullName>
    </submittedName>
</protein>
<dbReference type="PANTHER" id="PTHR23110">
    <property type="entry name" value="BTB DOMAIN TRANSCRIPTION FACTOR"/>
    <property type="match status" value="1"/>
</dbReference>
<feature type="region of interest" description="Disordered" evidence="3">
    <location>
        <begin position="123"/>
        <end position="160"/>
    </location>
</feature>
<evidence type="ECO:0000256" key="3">
    <source>
        <dbReference type="SAM" id="MobiDB-lite"/>
    </source>
</evidence>
<accession>A0A9Q0RZL8</accession>
<dbReference type="InterPro" id="IPR011333">
    <property type="entry name" value="SKP1/BTB/POZ_sf"/>
</dbReference>
<feature type="compositionally biased region" description="Low complexity" evidence="3">
    <location>
        <begin position="143"/>
        <end position="158"/>
    </location>
</feature>
<dbReference type="Proteomes" id="UP001151699">
    <property type="component" value="Chromosome X"/>
</dbReference>
<dbReference type="InterPro" id="IPR051095">
    <property type="entry name" value="Dros_DevTransReg"/>
</dbReference>
<dbReference type="PROSITE" id="PS50097">
    <property type="entry name" value="BTB"/>
    <property type="match status" value="1"/>
</dbReference>
<comment type="subcellular location">
    <subcellularLocation>
        <location evidence="1">Nucleus</location>
    </subcellularLocation>
</comment>
<evidence type="ECO:0000256" key="2">
    <source>
        <dbReference type="ARBA" id="ARBA00023242"/>
    </source>
</evidence>
<dbReference type="GO" id="GO:0005634">
    <property type="term" value="C:nucleus"/>
    <property type="evidence" value="ECO:0007669"/>
    <property type="project" value="UniProtKB-SubCell"/>
</dbReference>
<sequence>MFTRTKYLEQESRSSNIKIVVERELNVPLPLSKIIKKWNNLLQEYKAIKLSEEPKRREWPFFNLMDVYFSDQVNDPTLRLFSSTKTLGSDSFYYNIKLEDDPVMASAAASAGSLMDISDMMQDAQSDKASENNFDDSKSDAPVNSSSDTNNTHNNYNDVNRHRDYEEKIESLKPQSHTPSFMPPHHNIDQYLLSWNNFHGNMCKGFHNLQKDEKMVDVTIAAGGKIFKAHKLVLSVCSPYFQKIFLEHPSNHPILFMADVNSGHMAGLLDFMYSGQVNVKYEDLPKFLKVAESMQIKGLHTESTTEIDDPKV</sequence>
<dbReference type="CDD" id="cd18315">
    <property type="entry name" value="BTB_POZ_BAB-like"/>
    <property type="match status" value="1"/>
</dbReference>
<keyword evidence="6" id="KW-1185">Reference proteome</keyword>
<dbReference type="Pfam" id="PF00651">
    <property type="entry name" value="BTB"/>
    <property type="match status" value="1"/>
</dbReference>
<feature type="compositionally biased region" description="Basic and acidic residues" evidence="3">
    <location>
        <begin position="125"/>
        <end position="139"/>
    </location>
</feature>
<comment type="caution">
    <text evidence="5">The sequence shown here is derived from an EMBL/GenBank/DDBJ whole genome shotgun (WGS) entry which is preliminary data.</text>
</comment>
<dbReference type="EMBL" id="WJQU01000003">
    <property type="protein sequence ID" value="KAJ6638732.1"/>
    <property type="molecule type" value="Genomic_DNA"/>
</dbReference>
<evidence type="ECO:0000259" key="4">
    <source>
        <dbReference type="PROSITE" id="PS50097"/>
    </source>
</evidence>
<dbReference type="GO" id="GO:0006357">
    <property type="term" value="P:regulation of transcription by RNA polymerase II"/>
    <property type="evidence" value="ECO:0007669"/>
    <property type="project" value="TreeGrafter"/>
</dbReference>
<dbReference type="SUPFAM" id="SSF54695">
    <property type="entry name" value="POZ domain"/>
    <property type="match status" value="1"/>
</dbReference>
<evidence type="ECO:0000313" key="6">
    <source>
        <dbReference type="Proteomes" id="UP001151699"/>
    </source>
</evidence>
<name>A0A9Q0RZL8_9DIPT</name>
<evidence type="ECO:0000256" key="1">
    <source>
        <dbReference type="ARBA" id="ARBA00004123"/>
    </source>
</evidence>
<keyword evidence="2" id="KW-0539">Nucleus</keyword>
<evidence type="ECO:0000313" key="5">
    <source>
        <dbReference type="EMBL" id="KAJ6638732.1"/>
    </source>
</evidence>
<reference evidence="5" key="1">
    <citation type="submission" date="2022-07" db="EMBL/GenBank/DDBJ databases">
        <authorList>
            <person name="Trinca V."/>
            <person name="Uliana J.V.C."/>
            <person name="Torres T.T."/>
            <person name="Ward R.J."/>
            <person name="Monesi N."/>
        </authorList>
    </citation>
    <scope>NUCLEOTIDE SEQUENCE</scope>
    <source>
        <strain evidence="5">HSMRA1968</strain>
        <tissue evidence="5">Whole embryos</tissue>
    </source>
</reference>
<dbReference type="FunFam" id="3.30.710.10:FF:000164">
    <property type="entry name" value="Uncharacterized protein, isoform B"/>
    <property type="match status" value="1"/>
</dbReference>
<dbReference type="AlphaFoldDB" id="A0A9Q0RZL8"/>